<reference evidence="1 2" key="1">
    <citation type="journal article" date="2022" name="bioRxiv">
        <title>Genomics of Preaxostyla Flagellates Illuminates Evolutionary Transitions and the Path Towards Mitochondrial Loss.</title>
        <authorList>
            <person name="Novak L.V.F."/>
            <person name="Treitli S.C."/>
            <person name="Pyrih J."/>
            <person name="Halakuc P."/>
            <person name="Pipaliya S.V."/>
            <person name="Vacek V."/>
            <person name="Brzon O."/>
            <person name="Soukal P."/>
            <person name="Eme L."/>
            <person name="Dacks J.B."/>
            <person name="Karnkowska A."/>
            <person name="Elias M."/>
            <person name="Hampl V."/>
        </authorList>
    </citation>
    <scope>NUCLEOTIDE SEQUENCE [LARGE SCALE GENOMIC DNA]</scope>
    <source>
        <strain evidence="1">NAU3</strain>
        <tissue evidence="1">Gut</tissue>
    </source>
</reference>
<organism evidence="1 2">
    <name type="scientific">Blattamonas nauphoetae</name>
    <dbReference type="NCBI Taxonomy" id="2049346"/>
    <lineage>
        <taxon>Eukaryota</taxon>
        <taxon>Metamonada</taxon>
        <taxon>Preaxostyla</taxon>
        <taxon>Oxymonadida</taxon>
        <taxon>Blattamonas</taxon>
    </lineage>
</organism>
<evidence type="ECO:0000313" key="1">
    <source>
        <dbReference type="EMBL" id="KAK2956560.1"/>
    </source>
</evidence>
<gene>
    <name evidence="1" type="ORF">BLNAU_8400</name>
</gene>
<proteinExistence type="predicted"/>
<name>A0ABQ9XYL4_9EUKA</name>
<keyword evidence="2" id="KW-1185">Reference proteome</keyword>
<accession>A0ABQ9XYL4</accession>
<sequence>MCQDDESASIVPVISTENARNETFDIDTASSVEHPISTQKNTWSLAHPKKANDSNELRARKRNQSIPELKTAITHTDGWWDGPIVKRTRNPYHPGELHTCSATRDCELSILKPMNTRLILTPLQSSECDLERIHSDEPVSSDAAEEPELMKFPTFLAIDIGDPRTSDGDIRTFLKSLTTYMQDTSHIALHILDRIITILEQLQRRISSPNRSQDQLIFLFPCLDRITDHPCFETWPWHVLLSAHNTRLSIAVLDILQVEIFSVSSESFMTTLISGLIPSVLSALGEESLLSLPLSDPLPDALFDFLMELISSLNWHSPLEVASLPEEFTSQLFDHLLVPLRSLLIQHLKSPTSISNCEFGESTMPKSVMHRHFFRKVPPNNQLLPILHLFRQFASLQQGQNEFVAFLMGVMQEVWEERRREGLVLDGPVPLFVSTPLRPNMTPPEMVPLLDSANAFLASTHPLSDSDAVTVTLFLMSLDNIFFIKKGDSTYPITFLHLKSLSSCPPFARSVAKLILLSLTCSHFEIVEESEALWTKLFFSPQRLQLPDIVACGFVAVLAEAAQTLQTGWSDEKILDVHCFFTDIVILIVDEFQMWRSTPETDSDIELFQRDQQIIVNNVLVPLRQSLVHCARTNTRIAPHFRFLSCQDINHPSIVPFFAGVWEEVRREAIGVVCGEDETEAPVFLTMDLFSRLSMEETELGLSSLSSYLSTTPSPPPPVASCIHLFLRTIRIVSSLSFSEWKRTMKPANWFQIDSQLQVWIRSHRNFATCFAEFVPTLLLARNDNIQFDVRWIIFSVMGTSFYPSESVLPLAEAGLVSNMALVLMKAQSQTNSRDFIKHANSHSFLTVVNTCLTSITSSFQIYIEDQLRESERITRILIEKVLIPAQPFLTSLFAPLSISLCVDQGTFDLRELLETIGTAEWYYPKLMESLVKCGLHVATMRFYDLTEKAEHQVSLLAFIVNTKYYSAIINRRRSSSNIRNLASSKLIMPTLREKMKGRNEEGFEDLVEKNLLSRDLSDLTRTLQSRTYKLINNTGINIMLTEFQ</sequence>
<evidence type="ECO:0000313" key="2">
    <source>
        <dbReference type="Proteomes" id="UP001281761"/>
    </source>
</evidence>
<dbReference type="Proteomes" id="UP001281761">
    <property type="component" value="Unassembled WGS sequence"/>
</dbReference>
<dbReference type="EMBL" id="JARBJD010000054">
    <property type="protein sequence ID" value="KAK2956560.1"/>
    <property type="molecule type" value="Genomic_DNA"/>
</dbReference>
<comment type="caution">
    <text evidence="1">The sequence shown here is derived from an EMBL/GenBank/DDBJ whole genome shotgun (WGS) entry which is preliminary data.</text>
</comment>
<protein>
    <submittedName>
        <fullName evidence="1">Uncharacterized protein</fullName>
    </submittedName>
</protein>